<feature type="transmembrane region" description="Helical" evidence="1">
    <location>
        <begin position="393"/>
        <end position="417"/>
    </location>
</feature>
<feature type="transmembrane region" description="Helical" evidence="1">
    <location>
        <begin position="354"/>
        <end position="373"/>
    </location>
</feature>
<feature type="transmembrane region" description="Helical" evidence="1">
    <location>
        <begin position="16"/>
        <end position="36"/>
    </location>
</feature>
<dbReference type="InterPro" id="IPR043745">
    <property type="entry name" value="DUF5690"/>
</dbReference>
<accession>A0A3B7MWA9</accession>
<dbReference type="KEGG" id="pseg:D3H65_26350"/>
<evidence type="ECO:0000313" key="3">
    <source>
        <dbReference type="Proteomes" id="UP000263900"/>
    </source>
</evidence>
<dbReference type="SUPFAM" id="SSF103473">
    <property type="entry name" value="MFS general substrate transporter"/>
    <property type="match status" value="1"/>
</dbReference>
<feature type="transmembrane region" description="Helical" evidence="1">
    <location>
        <begin position="327"/>
        <end position="347"/>
    </location>
</feature>
<feature type="transmembrane region" description="Helical" evidence="1">
    <location>
        <begin position="48"/>
        <end position="69"/>
    </location>
</feature>
<dbReference type="InterPro" id="IPR036259">
    <property type="entry name" value="MFS_trans_sf"/>
</dbReference>
<dbReference type="RefSeq" id="WP_119053162.1">
    <property type="nucleotide sequence ID" value="NZ_CP032157.1"/>
</dbReference>
<reference evidence="2 3" key="1">
    <citation type="submission" date="2018-09" db="EMBL/GenBank/DDBJ databases">
        <title>Genome sequencing of strain 6GH32-13.</title>
        <authorList>
            <person name="Weon H.-Y."/>
            <person name="Heo J."/>
            <person name="Kwon S.-W."/>
        </authorList>
    </citation>
    <scope>NUCLEOTIDE SEQUENCE [LARGE SCALE GENOMIC DNA]</scope>
    <source>
        <strain evidence="2 3">5GH32-13</strain>
    </source>
</reference>
<evidence type="ECO:0000256" key="1">
    <source>
        <dbReference type="SAM" id="Phobius"/>
    </source>
</evidence>
<sequence>MSTLTANPSTLSKKQVLTALYAASVAFLTYASVYAYRKPFTVATFEGLSFWGVKYQVLLIMSQGLGYMFSKFYGIKFIAELKRLGRWKTSAILVGSAWFCLLLFGLVPAPWGLPCMFVNGFMLGFMWGIVFSYVEGRKTTDFIGAAMAVSFIFAGGFTRSVALWLKESWQVPEQWLAFVTGLIFSLPLIFFMYLLERIPPPDGDDIKERTVRLPMTKEQRLKFLRLFGAGTIAIIITYLFLTVMRDVRDNFMSNLWSELGYGQKPEVFTKTETITSIVILIMISLLVGIRKNIRAFRLVHIMVLVGFLLAGISSALFLAGLMNGAVWMQLVGLGLYMGYIPFNCIFFERLIASFKIVGNVGFLIYLVDAYGYLGSTLVMLSKEIFQIKLTWSQFYPAGVVIFSVIGIGGTIFSLLYFNRKFESLKPV</sequence>
<dbReference type="AlphaFoldDB" id="A0A3B7MWA9"/>
<keyword evidence="1" id="KW-0812">Transmembrane</keyword>
<feature type="transmembrane region" description="Helical" evidence="1">
    <location>
        <begin position="273"/>
        <end position="289"/>
    </location>
</feature>
<name>A0A3B7MWA9_9BACT</name>
<organism evidence="2 3">
    <name type="scientific">Paraflavitalea soli</name>
    <dbReference type="NCBI Taxonomy" id="2315862"/>
    <lineage>
        <taxon>Bacteria</taxon>
        <taxon>Pseudomonadati</taxon>
        <taxon>Bacteroidota</taxon>
        <taxon>Chitinophagia</taxon>
        <taxon>Chitinophagales</taxon>
        <taxon>Chitinophagaceae</taxon>
        <taxon>Paraflavitalea</taxon>
    </lineage>
</organism>
<feature type="transmembrane region" description="Helical" evidence="1">
    <location>
        <begin position="90"/>
        <end position="111"/>
    </location>
</feature>
<feature type="transmembrane region" description="Helical" evidence="1">
    <location>
        <begin position="175"/>
        <end position="195"/>
    </location>
</feature>
<feature type="transmembrane region" description="Helical" evidence="1">
    <location>
        <begin position="301"/>
        <end position="321"/>
    </location>
</feature>
<feature type="transmembrane region" description="Helical" evidence="1">
    <location>
        <begin position="117"/>
        <end position="135"/>
    </location>
</feature>
<dbReference type="EMBL" id="CP032157">
    <property type="protein sequence ID" value="AXY77286.1"/>
    <property type="molecule type" value="Genomic_DNA"/>
</dbReference>
<keyword evidence="1" id="KW-1133">Transmembrane helix</keyword>
<evidence type="ECO:0008006" key="4">
    <source>
        <dbReference type="Google" id="ProtNLM"/>
    </source>
</evidence>
<dbReference type="Pfam" id="PF18943">
    <property type="entry name" value="DUF5690"/>
    <property type="match status" value="1"/>
</dbReference>
<keyword evidence="3" id="KW-1185">Reference proteome</keyword>
<protein>
    <recommendedName>
        <fullName evidence="4">MFS transporter</fullName>
    </recommendedName>
</protein>
<feature type="transmembrane region" description="Helical" evidence="1">
    <location>
        <begin position="142"/>
        <end position="163"/>
    </location>
</feature>
<evidence type="ECO:0000313" key="2">
    <source>
        <dbReference type="EMBL" id="AXY77286.1"/>
    </source>
</evidence>
<dbReference type="Proteomes" id="UP000263900">
    <property type="component" value="Chromosome"/>
</dbReference>
<dbReference type="OrthoDB" id="182994at2"/>
<proteinExistence type="predicted"/>
<feature type="transmembrane region" description="Helical" evidence="1">
    <location>
        <begin position="223"/>
        <end position="244"/>
    </location>
</feature>
<keyword evidence="1" id="KW-0472">Membrane</keyword>
<gene>
    <name evidence="2" type="ORF">D3H65_26350</name>
</gene>